<evidence type="ECO:0000313" key="3">
    <source>
        <dbReference type="Proteomes" id="UP000290289"/>
    </source>
</evidence>
<evidence type="ECO:0000313" key="2">
    <source>
        <dbReference type="EMBL" id="RXH88920.1"/>
    </source>
</evidence>
<comment type="caution">
    <text evidence="2">The sequence shown here is derived from an EMBL/GenBank/DDBJ whole genome shotgun (WGS) entry which is preliminary data.</text>
</comment>
<dbReference type="EMBL" id="RDQH01000335">
    <property type="protein sequence ID" value="RXH88920.1"/>
    <property type="molecule type" value="Genomic_DNA"/>
</dbReference>
<reference evidence="2 3" key="1">
    <citation type="submission" date="2018-10" db="EMBL/GenBank/DDBJ databases">
        <title>A high-quality apple genome assembly.</title>
        <authorList>
            <person name="Hu J."/>
        </authorList>
    </citation>
    <scope>NUCLEOTIDE SEQUENCE [LARGE SCALE GENOMIC DNA]</scope>
    <source>
        <strain evidence="3">cv. HFTH1</strain>
        <tissue evidence="2">Young leaf</tissue>
    </source>
</reference>
<name>A0A498J074_MALDO</name>
<gene>
    <name evidence="2" type="ORF">DVH24_000519</name>
</gene>
<evidence type="ECO:0000256" key="1">
    <source>
        <dbReference type="SAM" id="MobiDB-lite"/>
    </source>
</evidence>
<accession>A0A498J074</accession>
<organism evidence="2 3">
    <name type="scientific">Malus domestica</name>
    <name type="common">Apple</name>
    <name type="synonym">Pyrus malus</name>
    <dbReference type="NCBI Taxonomy" id="3750"/>
    <lineage>
        <taxon>Eukaryota</taxon>
        <taxon>Viridiplantae</taxon>
        <taxon>Streptophyta</taxon>
        <taxon>Embryophyta</taxon>
        <taxon>Tracheophyta</taxon>
        <taxon>Spermatophyta</taxon>
        <taxon>Magnoliopsida</taxon>
        <taxon>eudicotyledons</taxon>
        <taxon>Gunneridae</taxon>
        <taxon>Pentapetalae</taxon>
        <taxon>rosids</taxon>
        <taxon>fabids</taxon>
        <taxon>Rosales</taxon>
        <taxon>Rosaceae</taxon>
        <taxon>Amygdaloideae</taxon>
        <taxon>Maleae</taxon>
        <taxon>Malus</taxon>
    </lineage>
</organism>
<feature type="region of interest" description="Disordered" evidence="1">
    <location>
        <begin position="1"/>
        <end position="30"/>
    </location>
</feature>
<dbReference type="AlphaFoldDB" id="A0A498J074"/>
<proteinExistence type="predicted"/>
<dbReference type="Proteomes" id="UP000290289">
    <property type="component" value="Chromosome 9"/>
</dbReference>
<feature type="compositionally biased region" description="Low complexity" evidence="1">
    <location>
        <begin position="18"/>
        <end position="29"/>
    </location>
</feature>
<protein>
    <submittedName>
        <fullName evidence="2">Uncharacterized protein</fullName>
    </submittedName>
</protein>
<keyword evidence="3" id="KW-1185">Reference proteome</keyword>
<sequence length="173" mass="19634">MGRGGAVHTAISPPDLLSPSQFRSPPSSSDLNPRWEMQSWSMIWCSLISNVTLNLCPVSLSLTHSFEISPSVELEGTNDKVEELIIHHLRLTQIHSFLRWMGSKLGLSNRRSSPTLQVSFMARSLHRPRNTKLGGKIKHHNMNINLGTTIKLHKLIPLFLLYNALSFRLYHFL</sequence>